<dbReference type="Proteomes" id="UP001162483">
    <property type="component" value="Unassembled WGS sequence"/>
</dbReference>
<organism evidence="1 2">
    <name type="scientific">Staurois parvus</name>
    <dbReference type="NCBI Taxonomy" id="386267"/>
    <lineage>
        <taxon>Eukaryota</taxon>
        <taxon>Metazoa</taxon>
        <taxon>Chordata</taxon>
        <taxon>Craniata</taxon>
        <taxon>Vertebrata</taxon>
        <taxon>Euteleostomi</taxon>
        <taxon>Amphibia</taxon>
        <taxon>Batrachia</taxon>
        <taxon>Anura</taxon>
        <taxon>Neobatrachia</taxon>
        <taxon>Ranoidea</taxon>
        <taxon>Ranidae</taxon>
        <taxon>Staurois</taxon>
    </lineage>
</organism>
<evidence type="ECO:0000313" key="2">
    <source>
        <dbReference type="Proteomes" id="UP001162483"/>
    </source>
</evidence>
<gene>
    <name evidence="1" type="ORF">SPARVUS_LOCUS16504177</name>
</gene>
<evidence type="ECO:0000313" key="1">
    <source>
        <dbReference type="EMBL" id="CAI9623571.1"/>
    </source>
</evidence>
<protein>
    <submittedName>
        <fullName evidence="1">Uncharacterized protein</fullName>
    </submittedName>
</protein>
<dbReference type="EMBL" id="CATNWA010021695">
    <property type="protein sequence ID" value="CAI9623571.1"/>
    <property type="molecule type" value="Genomic_DNA"/>
</dbReference>
<feature type="non-terminal residue" evidence="1">
    <location>
        <position position="68"/>
    </location>
</feature>
<proteinExistence type="predicted"/>
<sequence length="68" mass="7394">METSGGIGRERGGRYRTEGVTIVKARDNKGVNKLLSGFQGKERAYLGGEVYKIWTVIGFGAERTDGSL</sequence>
<keyword evidence="2" id="KW-1185">Reference proteome</keyword>
<reference evidence="1" key="1">
    <citation type="submission" date="2023-05" db="EMBL/GenBank/DDBJ databases">
        <authorList>
            <person name="Stuckert A."/>
        </authorList>
    </citation>
    <scope>NUCLEOTIDE SEQUENCE</scope>
</reference>
<accession>A0ABN9HSC6</accession>
<comment type="caution">
    <text evidence="1">The sequence shown here is derived from an EMBL/GenBank/DDBJ whole genome shotgun (WGS) entry which is preliminary data.</text>
</comment>
<name>A0ABN9HSC6_9NEOB</name>